<evidence type="ECO:0000256" key="1">
    <source>
        <dbReference type="SAM" id="MobiDB-lite"/>
    </source>
</evidence>
<dbReference type="AlphaFoldDB" id="A0A397U569"/>
<evidence type="ECO:0000313" key="3">
    <source>
        <dbReference type="Proteomes" id="UP000266673"/>
    </source>
</evidence>
<feature type="compositionally biased region" description="Low complexity" evidence="1">
    <location>
        <begin position="509"/>
        <end position="520"/>
    </location>
</feature>
<dbReference type="Proteomes" id="UP000266673">
    <property type="component" value="Unassembled WGS sequence"/>
</dbReference>
<dbReference type="OrthoDB" id="2387492at2759"/>
<sequence length="744" mass="85344">MDSAQLRQLFKQVTDRFKEVADELKREKTDGPNERVPEYVAKFKRLRKKVDPRNRLPDDYVVHLFLLELRQKVATYAAMKDFRLIEVAEQIGAGKFYMKNKALNIQQQQTIYKEIQQKIKINVREEEIKNFNKVLNEALDAIPIDDVARLTKLCEFGSGEVLNRTWAVAVYIHVTPYVDSTKNVEVPWVVDASKNFETLKNEVYKLAMSAIEEEKPMWETVESELQKIKIADLGYDHPLYDPEKLKKITNEMLLVLRRVWESPKWKAYIETEAVINEGSYICEVISPLLNIIVSDLSVDTDIWGVWAEQASSASAQRKGSYKSARQPNFMVIAQINNKEIEVGYLETGRPNSSSDKQLQDHKKLNRLAKDAIDTTTNSKKDRVFRGLAVKKMLAIFTINVAGDLLEIRCMCKEGGLYKSCLLEDAKIPLHIPSKIDDVYQFIHALLTFRTAIACTLRNILHTTDDFAEMMSMSSDMAGMTDMTDMTDITDRTNVSDITTSSQTSIVTVNSLPRSTSTSSSHVPKKRKSMHFKKSAKIDSQTTIASLRELNSRLSVEITEFRKKYAKIEAENIKLKQIIEENTEFKTRFEEQDRKNKIDIANLINENTEHKSRVSKLEQRLSQNDEEKDDLIAKLDDDTASYKTNSDDTPEQIKNISDNISNSDIYRESNIQYSEPLIRREKRSREYFSNDDGIQDDQNSIPDISNDLLLQISSSVPMLALAQLFDKATVAEYTMVKLARKEPEV</sequence>
<feature type="region of interest" description="Disordered" evidence="1">
    <location>
        <begin position="509"/>
        <end position="529"/>
    </location>
</feature>
<comment type="caution">
    <text evidence="2">The sequence shown here is derived from an EMBL/GenBank/DDBJ whole genome shotgun (WGS) entry which is preliminary data.</text>
</comment>
<evidence type="ECO:0000313" key="2">
    <source>
        <dbReference type="EMBL" id="RIB04791.1"/>
    </source>
</evidence>
<dbReference type="EMBL" id="QKWP01002108">
    <property type="protein sequence ID" value="RIB04791.1"/>
    <property type="molecule type" value="Genomic_DNA"/>
</dbReference>
<keyword evidence="3" id="KW-1185">Reference proteome</keyword>
<accession>A0A397U569</accession>
<name>A0A397U569_9GLOM</name>
<organism evidence="2 3">
    <name type="scientific">Gigaspora rosea</name>
    <dbReference type="NCBI Taxonomy" id="44941"/>
    <lineage>
        <taxon>Eukaryota</taxon>
        <taxon>Fungi</taxon>
        <taxon>Fungi incertae sedis</taxon>
        <taxon>Mucoromycota</taxon>
        <taxon>Glomeromycotina</taxon>
        <taxon>Glomeromycetes</taxon>
        <taxon>Diversisporales</taxon>
        <taxon>Gigasporaceae</taxon>
        <taxon>Gigaspora</taxon>
    </lineage>
</organism>
<protein>
    <submittedName>
        <fullName evidence="2">Uncharacterized protein</fullName>
    </submittedName>
</protein>
<feature type="region of interest" description="Disordered" evidence="1">
    <location>
        <begin position="608"/>
        <end position="629"/>
    </location>
</feature>
<proteinExistence type="predicted"/>
<reference evidence="2 3" key="1">
    <citation type="submission" date="2018-06" db="EMBL/GenBank/DDBJ databases">
        <title>Comparative genomics reveals the genomic features of Rhizophagus irregularis, R. cerebriforme, R. diaphanum and Gigaspora rosea, and their symbiotic lifestyle signature.</title>
        <authorList>
            <person name="Morin E."/>
            <person name="San Clemente H."/>
            <person name="Chen E.C.H."/>
            <person name="De La Providencia I."/>
            <person name="Hainaut M."/>
            <person name="Kuo A."/>
            <person name="Kohler A."/>
            <person name="Murat C."/>
            <person name="Tang N."/>
            <person name="Roy S."/>
            <person name="Loubradou J."/>
            <person name="Henrissat B."/>
            <person name="Grigoriev I.V."/>
            <person name="Corradi N."/>
            <person name="Roux C."/>
            <person name="Martin F.M."/>
        </authorList>
    </citation>
    <scope>NUCLEOTIDE SEQUENCE [LARGE SCALE GENOMIC DNA]</scope>
    <source>
        <strain evidence="2 3">DAOM 194757</strain>
    </source>
</reference>
<gene>
    <name evidence="2" type="ORF">C2G38_2221399</name>
</gene>